<gene>
    <name evidence="4" type="ORF">ADINL_1003</name>
</gene>
<proteinExistence type="predicted"/>
<evidence type="ECO:0000313" key="4">
    <source>
        <dbReference type="EMBL" id="KDE40411.1"/>
    </source>
</evidence>
<feature type="domain" description="Photosynthesis system II assembly factor Ycf48/Hcf136-like" evidence="3">
    <location>
        <begin position="71"/>
        <end position="129"/>
    </location>
</feature>
<dbReference type="PANTHER" id="PTHR47199:SF2">
    <property type="entry name" value="PHOTOSYSTEM II STABILITY_ASSEMBLY FACTOR HCF136, CHLOROPLASTIC"/>
    <property type="match status" value="1"/>
</dbReference>
<evidence type="ECO:0000256" key="2">
    <source>
        <dbReference type="ARBA" id="ARBA00023276"/>
    </source>
</evidence>
<comment type="caution">
    <text evidence="4">The sequence shown here is derived from an EMBL/GenBank/DDBJ whole genome shotgun (WGS) entry which is preliminary data.</text>
</comment>
<dbReference type="AlphaFoldDB" id="A0A063Y6M7"/>
<dbReference type="InterPro" id="IPR028203">
    <property type="entry name" value="PSII_CF48-like_dom"/>
</dbReference>
<protein>
    <submittedName>
        <fullName evidence="4">BNR repeat protein</fullName>
    </submittedName>
</protein>
<dbReference type="GO" id="GO:0015979">
    <property type="term" value="P:photosynthesis"/>
    <property type="evidence" value="ECO:0007669"/>
    <property type="project" value="UniProtKB-KW"/>
</dbReference>
<dbReference type="PANTHER" id="PTHR47199">
    <property type="entry name" value="PHOTOSYSTEM II STABILITY/ASSEMBLY FACTOR HCF136, CHLOROPLASTIC"/>
    <property type="match status" value="1"/>
</dbReference>
<dbReference type="RefSeq" id="WP_051632570.1">
    <property type="nucleotide sequence ID" value="NZ_JMSZ01000016.1"/>
</dbReference>
<keyword evidence="2" id="KW-0604">Photosystem II</keyword>
<dbReference type="EMBL" id="JMSZ01000016">
    <property type="protein sequence ID" value="KDE40411.1"/>
    <property type="molecule type" value="Genomic_DNA"/>
</dbReference>
<feature type="domain" description="Photosynthesis system II assembly factor Ycf48/Hcf136-like" evidence="3">
    <location>
        <begin position="172"/>
        <end position="321"/>
    </location>
</feature>
<name>A0A063Y6M7_9GAMM</name>
<sequence>MLKMRVLRLILVVLAILVMPVSAGLPDRLTQTAPQTAAAHAVMLTDLARAGERLVAVGDFGVVLYSDDHGQVWQQAQVPVTTLLTSIHFTSDNQGWITGHDGVLLSSDDAGMTWVVRLDGDRINQLRIESLEAALGALTDELLEDDPYLEEDLAFALEDAELAQEEGPVNPLLSVWFRNPDEGYLLGAYGLALRTRNAGESWEFISEELPNPDQLHLNAITQHDGSLIIAGEAGLLMRSDDQGDSWYELPSPYSGSFFDLLAHDRSLYALGLRGHLFESLDGGFEWQAVPVDTTVSFMGGYSDGRLLAITGLGGTLLTASQESSLQPLDLGVRRHFNAVIATPEGWVLAGEQGIFRVNFQGVAQ</sequence>
<organism evidence="4 5">
    <name type="scientific">Nitrincola lacisaponensis</name>
    <dbReference type="NCBI Taxonomy" id="267850"/>
    <lineage>
        <taxon>Bacteria</taxon>
        <taxon>Pseudomonadati</taxon>
        <taxon>Pseudomonadota</taxon>
        <taxon>Gammaproteobacteria</taxon>
        <taxon>Oceanospirillales</taxon>
        <taxon>Oceanospirillaceae</taxon>
        <taxon>Nitrincola</taxon>
    </lineage>
</organism>
<dbReference type="Gene3D" id="2.130.10.10">
    <property type="entry name" value="YVTN repeat-like/Quinoprotein amine dehydrogenase"/>
    <property type="match status" value="1"/>
</dbReference>
<keyword evidence="5" id="KW-1185">Reference proteome</keyword>
<evidence type="ECO:0000259" key="3">
    <source>
        <dbReference type="Pfam" id="PF14870"/>
    </source>
</evidence>
<keyword evidence="1" id="KW-0602">Photosynthesis</keyword>
<evidence type="ECO:0000313" key="5">
    <source>
        <dbReference type="Proteomes" id="UP000027318"/>
    </source>
</evidence>
<dbReference type="SUPFAM" id="SSF110296">
    <property type="entry name" value="Oligoxyloglucan reducing end-specific cellobiohydrolase"/>
    <property type="match status" value="1"/>
</dbReference>
<dbReference type="OrthoDB" id="9813892at2"/>
<dbReference type="Proteomes" id="UP000027318">
    <property type="component" value="Unassembled WGS sequence"/>
</dbReference>
<dbReference type="Pfam" id="PF14870">
    <property type="entry name" value="PSII_BNR"/>
    <property type="match status" value="2"/>
</dbReference>
<evidence type="ECO:0000256" key="1">
    <source>
        <dbReference type="ARBA" id="ARBA00022531"/>
    </source>
</evidence>
<accession>A0A063Y6M7</accession>
<dbReference type="GO" id="GO:0009523">
    <property type="term" value="C:photosystem II"/>
    <property type="evidence" value="ECO:0007669"/>
    <property type="project" value="UniProtKB-KW"/>
</dbReference>
<dbReference type="STRING" id="267850.ADINL_1003"/>
<dbReference type="InterPro" id="IPR015943">
    <property type="entry name" value="WD40/YVTN_repeat-like_dom_sf"/>
</dbReference>
<reference evidence="4 5" key="1">
    <citation type="journal article" date="2005" name="Int. J. Syst. Evol. Microbiol.">
        <title>Nitrincola lacisaponensis gen. nov., sp. nov., a novel alkaliphilic bacterium isolated from an alkaline, saline lake.</title>
        <authorList>
            <person name="Dimitriu P.A."/>
            <person name="Shukla S.K."/>
            <person name="Conradt J."/>
            <person name="Marquez M.C."/>
            <person name="Ventosa A."/>
            <person name="Maglia A."/>
            <person name="Peyton B.M."/>
            <person name="Pinkart H.C."/>
            <person name="Mormile M.R."/>
        </authorList>
    </citation>
    <scope>NUCLEOTIDE SEQUENCE [LARGE SCALE GENOMIC DNA]</scope>
    <source>
        <strain evidence="4 5">4CA</strain>
    </source>
</reference>